<dbReference type="SUPFAM" id="SSF53383">
    <property type="entry name" value="PLP-dependent transferases"/>
    <property type="match status" value="1"/>
</dbReference>
<evidence type="ECO:0000256" key="1">
    <source>
        <dbReference type="ARBA" id="ARBA00007441"/>
    </source>
</evidence>
<dbReference type="InterPro" id="IPR015422">
    <property type="entry name" value="PyrdxlP-dep_Trfase_small"/>
</dbReference>
<dbReference type="Pfam" id="PF00472">
    <property type="entry name" value="RF-1"/>
    <property type="match status" value="1"/>
</dbReference>
<dbReference type="EMBL" id="JBJQOH010000004">
    <property type="protein sequence ID" value="KAL3687515.1"/>
    <property type="molecule type" value="Genomic_DNA"/>
</dbReference>
<evidence type="ECO:0000313" key="6">
    <source>
        <dbReference type="Proteomes" id="UP001633002"/>
    </source>
</evidence>
<organism evidence="5 6">
    <name type="scientific">Riccia sorocarpa</name>
    <dbReference type="NCBI Taxonomy" id="122646"/>
    <lineage>
        <taxon>Eukaryota</taxon>
        <taxon>Viridiplantae</taxon>
        <taxon>Streptophyta</taxon>
        <taxon>Embryophyta</taxon>
        <taxon>Marchantiophyta</taxon>
        <taxon>Marchantiopsida</taxon>
        <taxon>Marchantiidae</taxon>
        <taxon>Marchantiales</taxon>
        <taxon>Ricciaceae</taxon>
        <taxon>Riccia</taxon>
    </lineage>
</organism>
<dbReference type="PROSITE" id="PS00745">
    <property type="entry name" value="RF_PROK_I"/>
    <property type="match status" value="1"/>
</dbReference>
<dbReference type="Gene3D" id="3.30.160.20">
    <property type="match status" value="1"/>
</dbReference>
<gene>
    <name evidence="5" type="ORF">R1sor_013824</name>
</gene>
<dbReference type="InterPro" id="IPR015421">
    <property type="entry name" value="PyrdxlP-dep_Trfase_major"/>
</dbReference>
<evidence type="ECO:0000256" key="2">
    <source>
        <dbReference type="ARBA" id="ARBA00022898"/>
    </source>
</evidence>
<feature type="domain" description="Prokaryotic-type class I peptide chain release factors" evidence="4">
    <location>
        <begin position="601"/>
        <end position="617"/>
    </location>
</feature>
<evidence type="ECO:0000313" key="5">
    <source>
        <dbReference type="EMBL" id="KAL3687515.1"/>
    </source>
</evidence>
<comment type="similarity">
    <text evidence="1">Belongs to the class-I pyridoxal-phosphate-dependent aminotransferase family.</text>
</comment>
<dbReference type="InterPro" id="IPR004839">
    <property type="entry name" value="Aminotransferase_I/II_large"/>
</dbReference>
<dbReference type="InterPro" id="IPR000352">
    <property type="entry name" value="Pep_chain_release_fac_I"/>
</dbReference>
<keyword evidence="6" id="KW-1185">Reference proteome</keyword>
<dbReference type="Gene3D" id="3.90.1150.10">
    <property type="entry name" value="Aspartate Aminotransferase, domain 1"/>
    <property type="match status" value="1"/>
</dbReference>
<dbReference type="PANTHER" id="PTHR43795:SF113">
    <property type="entry name" value="AMINOTRANSFERASE CLASS I_CLASSII DOMAIN-CONTAINING PROTEIN"/>
    <property type="match status" value="1"/>
</dbReference>
<dbReference type="PROSITE" id="PS00105">
    <property type="entry name" value="AA_TRANSFER_CLASS_1"/>
    <property type="match status" value="1"/>
</dbReference>
<reference evidence="5 6" key="1">
    <citation type="submission" date="2024-09" db="EMBL/GenBank/DDBJ databases">
        <title>Chromosome-scale assembly of Riccia sorocarpa.</title>
        <authorList>
            <person name="Paukszto L."/>
        </authorList>
    </citation>
    <scope>NUCLEOTIDE SEQUENCE [LARGE SCALE GENOMIC DNA]</scope>
    <source>
        <strain evidence="5">LP-2024</strain>
        <tissue evidence="5">Aerial parts of the thallus</tissue>
    </source>
</reference>
<dbReference type="InterPro" id="IPR015424">
    <property type="entry name" value="PyrdxlP-dep_Trfase"/>
</dbReference>
<protein>
    <recommendedName>
        <fullName evidence="4">Prokaryotic-type class I peptide chain release factors domain-containing protein</fullName>
    </recommendedName>
</protein>
<dbReference type="InterPro" id="IPR050478">
    <property type="entry name" value="Ethylene_sulfur-biosynth"/>
</dbReference>
<dbReference type="AlphaFoldDB" id="A0ABD3HBC2"/>
<evidence type="ECO:0000259" key="4">
    <source>
        <dbReference type="PROSITE" id="PS00745"/>
    </source>
</evidence>
<name>A0ABD3HBC2_9MARC</name>
<sequence>MKNGSAGAHLLADEEKSNGAPLKCALSKRGSRALTPFSPYIQAVNEAKKHQWTPTNPEGYFLMATAESVLSFDLIHDKIRSCREVPATVGLYGDFRGGNRLRKAIAKMMERTFMGVAVSTANICISSGVTAVLDLFFFATCDAGDGCLIPAPYFPAFDNDMAIRNGVEPIPVQPADTKTYIPTAFEMEEAALAAEKKGVTPRVLLITNPGNPLGTLYPESTLKELLVWAVHRGLHVLCDEIYANSKFGPSANEFISMERVASIAVKESLLSEKTVAERVHTAYGMSKDFGMSGFRVGCIHTRNKDMQKFWQNMGMFAAVSNDTQHALSIMLEDEEFVDYYVAENNRRLKKSYDLFTSLLRAEGVEYMPACAAMFCWLDLRSLLPEPTFEAEDRLWKELTDESRVILTPGKACHYAEPGFFRACYASMPPDHLKVATQRLTAFVERKRRKRKADISLLKPTLHGSTGGFTITILFTVRRGTLTCGRFSGMASSRFQTMASLIRIAAVARPPSAGVALGDGISSFLRPLQFSPGRSGHAGAGLRWQQIRCMGEAGDSGGKQEKLPARLAQMQKMLDSVPELPDDYGKPIPRITIDHVTLTFARSGGAGGQNVNKVNTKVDMRFNVMAANWLSERIKLKLLQQQKNRINGEGEIVVSSTRTRTQKGNIDDALAKLQEMIDAAAYVPPPPSEETKKKMQKLAKIENERRLQDKKKSSSKKADRRNKGSWD</sequence>
<dbReference type="InterPro" id="IPR004838">
    <property type="entry name" value="NHTrfase_class1_PyrdxlP-BS"/>
</dbReference>
<dbReference type="Pfam" id="PF00155">
    <property type="entry name" value="Aminotran_1_2"/>
    <property type="match status" value="1"/>
</dbReference>
<dbReference type="NCBIfam" id="NF006718">
    <property type="entry name" value="PRK09256.1"/>
    <property type="match status" value="1"/>
</dbReference>
<dbReference type="PANTHER" id="PTHR43795">
    <property type="entry name" value="BIFUNCTIONAL ASPARTATE AMINOTRANSFERASE AND GLUTAMATE/ASPARTATE-PREPHENATE AMINOTRANSFERASE-RELATED"/>
    <property type="match status" value="1"/>
</dbReference>
<evidence type="ECO:0000256" key="3">
    <source>
        <dbReference type="SAM" id="MobiDB-lite"/>
    </source>
</evidence>
<dbReference type="Gene3D" id="3.40.640.10">
    <property type="entry name" value="Type I PLP-dependent aspartate aminotransferase-like (Major domain)"/>
    <property type="match status" value="1"/>
</dbReference>
<dbReference type="FunFam" id="3.30.160.20:FF:000046">
    <property type="entry name" value="Peptidyl-tRNA hydrolase ICT1"/>
    <property type="match status" value="1"/>
</dbReference>
<accession>A0ABD3HBC2</accession>
<feature type="compositionally biased region" description="Basic and acidic residues" evidence="3">
    <location>
        <begin position="688"/>
        <end position="711"/>
    </location>
</feature>
<proteinExistence type="inferred from homology"/>
<dbReference type="PRINTS" id="PR00753">
    <property type="entry name" value="ACCSYNTHASE"/>
</dbReference>
<keyword evidence="2" id="KW-0663">Pyridoxal phosphate</keyword>
<dbReference type="CDD" id="cd00609">
    <property type="entry name" value="AAT_like"/>
    <property type="match status" value="1"/>
</dbReference>
<dbReference type="Proteomes" id="UP001633002">
    <property type="component" value="Unassembled WGS sequence"/>
</dbReference>
<dbReference type="SUPFAM" id="SSF110916">
    <property type="entry name" value="Peptidyl-tRNA hydrolase domain-like"/>
    <property type="match status" value="1"/>
</dbReference>
<comment type="caution">
    <text evidence="5">The sequence shown here is derived from an EMBL/GenBank/DDBJ whole genome shotgun (WGS) entry which is preliminary data.</text>
</comment>
<feature type="region of interest" description="Disordered" evidence="3">
    <location>
        <begin position="680"/>
        <end position="726"/>
    </location>
</feature>